<dbReference type="EMBL" id="DS547094">
    <property type="protein sequence ID" value="EDR12220.1"/>
    <property type="molecule type" value="Genomic_DNA"/>
</dbReference>
<proteinExistence type="predicted"/>
<keyword evidence="2" id="KW-1185">Reference proteome</keyword>
<dbReference type="KEGG" id="lbc:LACBIDRAFT_323328"/>
<dbReference type="AlphaFoldDB" id="B0CZV9"/>
<accession>B0CZV9</accession>
<dbReference type="RefSeq" id="XP_001876484.1">
    <property type="nucleotide sequence ID" value="XM_001876449.1"/>
</dbReference>
<evidence type="ECO:0000313" key="1">
    <source>
        <dbReference type="EMBL" id="EDR12220.1"/>
    </source>
</evidence>
<dbReference type="InParanoid" id="B0CZV9"/>
<evidence type="ECO:0000313" key="2">
    <source>
        <dbReference type="Proteomes" id="UP000001194"/>
    </source>
</evidence>
<dbReference type="SUPFAM" id="SSF54637">
    <property type="entry name" value="Thioesterase/thiol ester dehydrase-isomerase"/>
    <property type="match status" value="1"/>
</dbReference>
<sequence length="174" mass="18885">MSSTSSRRLQELISAGAKDIEVSHIAGNLSDDAKRRSVSAFTYFVSTADKSYGANVGQRLKPLEMNVWKEGSAAAYVETVFEITVDKDMCNVFGTLHGACAAYIIDPCSVSALITLGRTIGVDGTGVSQSMNLIWHRSIRLGTKLRVVSTSMSLRGRLWDGGNLIQLRNIILDI</sequence>
<dbReference type="InterPro" id="IPR029069">
    <property type="entry name" value="HotDog_dom_sf"/>
</dbReference>
<gene>
    <name evidence="1" type="ORF">LACBIDRAFT_323328</name>
</gene>
<dbReference type="OrthoDB" id="2831072at2759"/>
<dbReference type="HOGENOM" id="CLU_085799_2_0_1"/>
<dbReference type="Gene3D" id="3.10.129.10">
    <property type="entry name" value="Hotdog Thioesterase"/>
    <property type="match status" value="1"/>
</dbReference>
<name>B0CZV9_LACBS</name>
<dbReference type="CDD" id="cd03440">
    <property type="entry name" value="hot_dog"/>
    <property type="match status" value="1"/>
</dbReference>
<organism evidence="2">
    <name type="scientific">Laccaria bicolor (strain S238N-H82 / ATCC MYA-4686)</name>
    <name type="common">Bicoloured deceiver</name>
    <name type="synonym">Laccaria laccata var. bicolor</name>
    <dbReference type="NCBI Taxonomy" id="486041"/>
    <lineage>
        <taxon>Eukaryota</taxon>
        <taxon>Fungi</taxon>
        <taxon>Dikarya</taxon>
        <taxon>Basidiomycota</taxon>
        <taxon>Agaricomycotina</taxon>
        <taxon>Agaricomycetes</taxon>
        <taxon>Agaricomycetidae</taxon>
        <taxon>Agaricales</taxon>
        <taxon>Agaricineae</taxon>
        <taxon>Hydnangiaceae</taxon>
        <taxon>Laccaria</taxon>
    </lineage>
</organism>
<dbReference type="Proteomes" id="UP000001194">
    <property type="component" value="Unassembled WGS sequence"/>
</dbReference>
<reference evidence="1 2" key="1">
    <citation type="journal article" date="2008" name="Nature">
        <title>The genome of Laccaria bicolor provides insights into mycorrhizal symbiosis.</title>
        <authorList>
            <person name="Martin F."/>
            <person name="Aerts A."/>
            <person name="Ahren D."/>
            <person name="Brun A."/>
            <person name="Danchin E.G.J."/>
            <person name="Duchaussoy F."/>
            <person name="Gibon J."/>
            <person name="Kohler A."/>
            <person name="Lindquist E."/>
            <person name="Pereda V."/>
            <person name="Salamov A."/>
            <person name="Shapiro H.J."/>
            <person name="Wuyts J."/>
            <person name="Blaudez D."/>
            <person name="Buee M."/>
            <person name="Brokstein P."/>
            <person name="Canbaeck B."/>
            <person name="Cohen D."/>
            <person name="Courty P.E."/>
            <person name="Coutinho P.M."/>
            <person name="Delaruelle C."/>
            <person name="Detter J.C."/>
            <person name="Deveau A."/>
            <person name="DiFazio S."/>
            <person name="Duplessis S."/>
            <person name="Fraissinet-Tachet L."/>
            <person name="Lucic E."/>
            <person name="Frey-Klett P."/>
            <person name="Fourrey C."/>
            <person name="Feussner I."/>
            <person name="Gay G."/>
            <person name="Grimwood J."/>
            <person name="Hoegger P.J."/>
            <person name="Jain P."/>
            <person name="Kilaru S."/>
            <person name="Labbe J."/>
            <person name="Lin Y.C."/>
            <person name="Legue V."/>
            <person name="Le Tacon F."/>
            <person name="Marmeisse R."/>
            <person name="Melayah D."/>
            <person name="Montanini B."/>
            <person name="Muratet M."/>
            <person name="Nehls U."/>
            <person name="Niculita-Hirzel H."/>
            <person name="Oudot-Le Secq M.P."/>
            <person name="Peter M."/>
            <person name="Quesneville H."/>
            <person name="Rajashekar B."/>
            <person name="Reich M."/>
            <person name="Rouhier N."/>
            <person name="Schmutz J."/>
            <person name="Yin T."/>
            <person name="Chalot M."/>
            <person name="Henrissat B."/>
            <person name="Kuees U."/>
            <person name="Lucas S."/>
            <person name="Van de Peer Y."/>
            <person name="Podila G.K."/>
            <person name="Polle A."/>
            <person name="Pukkila P.J."/>
            <person name="Richardson P.M."/>
            <person name="Rouze P."/>
            <person name="Sanders I.R."/>
            <person name="Stajich J.E."/>
            <person name="Tunlid A."/>
            <person name="Tuskan G."/>
            <person name="Grigoriev I.V."/>
        </authorList>
    </citation>
    <scope>NUCLEOTIDE SEQUENCE [LARGE SCALE GENOMIC DNA]</scope>
    <source>
        <strain evidence="2">S238N-H82 / ATCC MYA-4686</strain>
    </source>
</reference>
<protein>
    <submittedName>
        <fullName evidence="1">Predicted protein</fullName>
    </submittedName>
</protein>
<dbReference type="GeneID" id="6072551"/>